<dbReference type="InterPro" id="IPR011006">
    <property type="entry name" value="CheY-like_superfamily"/>
</dbReference>
<evidence type="ECO:0000256" key="2">
    <source>
        <dbReference type="PROSITE-ProRule" id="PRU00169"/>
    </source>
</evidence>
<evidence type="ECO:0000256" key="1">
    <source>
        <dbReference type="ARBA" id="ARBA00022553"/>
    </source>
</evidence>
<comment type="caution">
    <text evidence="4">The sequence shown here is derived from an EMBL/GenBank/DDBJ whole genome shotgun (WGS) entry which is preliminary data.</text>
</comment>
<dbReference type="Gene3D" id="3.40.50.2300">
    <property type="match status" value="1"/>
</dbReference>
<dbReference type="EMBL" id="BSDY01000001">
    <property type="protein sequence ID" value="GLI54852.1"/>
    <property type="molecule type" value="Genomic_DNA"/>
</dbReference>
<dbReference type="PANTHER" id="PTHR44591">
    <property type="entry name" value="STRESS RESPONSE REGULATOR PROTEIN 1"/>
    <property type="match status" value="1"/>
</dbReference>
<dbReference type="GO" id="GO:0000160">
    <property type="term" value="P:phosphorelay signal transduction system"/>
    <property type="evidence" value="ECO:0007669"/>
    <property type="project" value="InterPro"/>
</dbReference>
<evidence type="ECO:0000259" key="3">
    <source>
        <dbReference type="PROSITE" id="PS50110"/>
    </source>
</evidence>
<accession>A0A9W6GJL7</accession>
<dbReference type="SUPFAM" id="SSF52172">
    <property type="entry name" value="CheY-like"/>
    <property type="match status" value="1"/>
</dbReference>
<evidence type="ECO:0000313" key="5">
    <source>
        <dbReference type="Proteomes" id="UP001144471"/>
    </source>
</evidence>
<gene>
    <name evidence="4" type="ORF">PM10SUCC1_03670</name>
</gene>
<evidence type="ECO:0000313" key="4">
    <source>
        <dbReference type="EMBL" id="GLI54852.1"/>
    </source>
</evidence>
<keyword evidence="5" id="KW-1185">Reference proteome</keyword>
<organism evidence="4 5">
    <name type="scientific">Propionigenium maris DSM 9537</name>
    <dbReference type="NCBI Taxonomy" id="1123000"/>
    <lineage>
        <taxon>Bacteria</taxon>
        <taxon>Fusobacteriati</taxon>
        <taxon>Fusobacteriota</taxon>
        <taxon>Fusobacteriia</taxon>
        <taxon>Fusobacteriales</taxon>
        <taxon>Fusobacteriaceae</taxon>
        <taxon>Propionigenium</taxon>
    </lineage>
</organism>
<feature type="domain" description="Response regulatory" evidence="3">
    <location>
        <begin position="5"/>
        <end position="119"/>
    </location>
</feature>
<feature type="modified residue" description="4-aspartylphosphate" evidence="2">
    <location>
        <position position="54"/>
    </location>
</feature>
<dbReference type="InterPro" id="IPR050595">
    <property type="entry name" value="Bact_response_regulator"/>
</dbReference>
<dbReference type="Pfam" id="PF00072">
    <property type="entry name" value="Response_reg"/>
    <property type="match status" value="1"/>
</dbReference>
<keyword evidence="1 2" id="KW-0597">Phosphoprotein</keyword>
<name>A0A9W6GJL7_9FUSO</name>
<dbReference type="RefSeq" id="WP_281832928.1">
    <property type="nucleotide sequence ID" value="NZ_BSDY01000001.1"/>
</dbReference>
<dbReference type="InterPro" id="IPR001789">
    <property type="entry name" value="Sig_transdc_resp-reg_receiver"/>
</dbReference>
<dbReference type="PROSITE" id="PS50110">
    <property type="entry name" value="RESPONSE_REGULATORY"/>
    <property type="match status" value="1"/>
</dbReference>
<dbReference type="SMART" id="SM00448">
    <property type="entry name" value="REC"/>
    <property type="match status" value="1"/>
</dbReference>
<protein>
    <recommendedName>
        <fullName evidence="3">Response regulatory domain-containing protein</fullName>
    </recommendedName>
</protein>
<sequence>MAGGRVLFIDDQRDFLELLKIRLKDEEYEKHFLDTTDGVEEYIKERDIDVVVSDMNMPKNGIELFKSLRKSNPNVVRIALSGSLNTGSLLMAINEGDVYKYIPKPWKVDSEGREIIKKAIDYSKYLKFKFYCDCDTDVVSMEILELLLKTLDTDYEIIERKDAGEDCLDLNLKYVLKIKR</sequence>
<dbReference type="PANTHER" id="PTHR44591:SF19">
    <property type="entry name" value="TWO-COMPONENT RESPONSE REGULATOR-RELATED"/>
    <property type="match status" value="1"/>
</dbReference>
<reference evidence="4" key="1">
    <citation type="submission" date="2022-12" db="EMBL/GenBank/DDBJ databases">
        <title>Reference genome sequencing for broad-spectrum identification of bacterial and archaeal isolates by mass spectrometry.</title>
        <authorList>
            <person name="Sekiguchi Y."/>
            <person name="Tourlousse D.M."/>
        </authorList>
    </citation>
    <scope>NUCLEOTIDE SEQUENCE</scope>
    <source>
        <strain evidence="4">10succ1</strain>
    </source>
</reference>
<dbReference type="Proteomes" id="UP001144471">
    <property type="component" value="Unassembled WGS sequence"/>
</dbReference>
<proteinExistence type="predicted"/>
<dbReference type="AlphaFoldDB" id="A0A9W6GJL7"/>